<evidence type="ECO:0000259" key="8">
    <source>
        <dbReference type="PROSITE" id="PS50850"/>
    </source>
</evidence>
<feature type="transmembrane region" description="Helical" evidence="7">
    <location>
        <begin position="290"/>
        <end position="309"/>
    </location>
</feature>
<dbReference type="GO" id="GO:0022857">
    <property type="term" value="F:transmembrane transporter activity"/>
    <property type="evidence" value="ECO:0007669"/>
    <property type="project" value="InterPro"/>
</dbReference>
<feature type="domain" description="Major facilitator superfamily (MFS) profile" evidence="8">
    <location>
        <begin position="1"/>
        <end position="406"/>
    </location>
</feature>
<evidence type="ECO:0000256" key="2">
    <source>
        <dbReference type="ARBA" id="ARBA00022448"/>
    </source>
</evidence>
<feature type="transmembrane region" description="Helical" evidence="7">
    <location>
        <begin position="315"/>
        <end position="341"/>
    </location>
</feature>
<feature type="transmembrane region" description="Helical" evidence="7">
    <location>
        <begin position="380"/>
        <end position="400"/>
    </location>
</feature>
<feature type="transmembrane region" description="Helical" evidence="7">
    <location>
        <begin position="49"/>
        <end position="70"/>
    </location>
</feature>
<dbReference type="Pfam" id="PF05977">
    <property type="entry name" value="MFS_3"/>
    <property type="match status" value="1"/>
</dbReference>
<dbReference type="PROSITE" id="PS50850">
    <property type="entry name" value="MFS"/>
    <property type="match status" value="1"/>
</dbReference>
<dbReference type="GO" id="GO:0005886">
    <property type="term" value="C:plasma membrane"/>
    <property type="evidence" value="ECO:0007669"/>
    <property type="project" value="UniProtKB-SubCell"/>
</dbReference>
<evidence type="ECO:0000313" key="9">
    <source>
        <dbReference type="EMBL" id="GIH90233.1"/>
    </source>
</evidence>
<accession>A0A8J3SA45</accession>
<evidence type="ECO:0000256" key="5">
    <source>
        <dbReference type="ARBA" id="ARBA00022989"/>
    </source>
</evidence>
<sequence length="419" mass="43697">MFQPAPLRRQRDYRLLLSARAVSEAGTEVSRLAVPLVAATLLGASPAQMGVLTAAASLPCLLIGLPAGTLADRARWHRPTMVTCEAISAVAVATIPLVWIAGLLSVPWLIAVTFVVGACSVIFRTFNFPHLTSVVHESQRTQALAGFQSAYSLASVGGPGLAGALVQIFTAPFAMLVNVVSFLASAFLIQGIRAPETHTPAEPRGMWTEIREGLTAVAGHRVLRALCGAGIAINFFGSAYMALFVIYAVKALDLPAGMIGALTAFFGAGGLLGAAVAVRLAPRIGENRMLVYAVLLFPLDFVVAALASGPVWAKFALMSASTLITGMAVVAFSVCFGSVVLRETSDTIRGRVNATMTFAIQGVMALGGLAGGLLGEFLGLRPVLWLCAAGVLVTIPVIWLSPLRTSGRESEAQARSVSP</sequence>
<keyword evidence="5 7" id="KW-1133">Transmembrane helix</keyword>
<evidence type="ECO:0000256" key="1">
    <source>
        <dbReference type="ARBA" id="ARBA00004651"/>
    </source>
</evidence>
<dbReference type="InterPro" id="IPR020846">
    <property type="entry name" value="MFS_dom"/>
</dbReference>
<comment type="subcellular location">
    <subcellularLocation>
        <location evidence="1">Cell membrane</location>
        <topology evidence="1">Multi-pass membrane protein</topology>
    </subcellularLocation>
</comment>
<evidence type="ECO:0000256" key="3">
    <source>
        <dbReference type="ARBA" id="ARBA00022475"/>
    </source>
</evidence>
<dbReference type="InterPro" id="IPR036259">
    <property type="entry name" value="MFS_trans_sf"/>
</dbReference>
<feature type="transmembrane region" description="Helical" evidence="7">
    <location>
        <begin position="168"/>
        <end position="189"/>
    </location>
</feature>
<keyword evidence="6 7" id="KW-0472">Membrane</keyword>
<evidence type="ECO:0000256" key="6">
    <source>
        <dbReference type="ARBA" id="ARBA00023136"/>
    </source>
</evidence>
<name>A0A8J3SA45_9ACTN</name>
<keyword evidence="10" id="KW-1185">Reference proteome</keyword>
<keyword evidence="4 7" id="KW-0812">Transmembrane</keyword>
<comment type="caution">
    <text evidence="9">The sequence shown here is derived from an EMBL/GenBank/DDBJ whole genome shotgun (WGS) entry which is preliminary data.</text>
</comment>
<evidence type="ECO:0000313" key="10">
    <source>
        <dbReference type="Proteomes" id="UP000619788"/>
    </source>
</evidence>
<feature type="transmembrane region" description="Helical" evidence="7">
    <location>
        <begin position="255"/>
        <end position="278"/>
    </location>
</feature>
<dbReference type="Gene3D" id="1.20.1250.20">
    <property type="entry name" value="MFS general substrate transporter like domains"/>
    <property type="match status" value="1"/>
</dbReference>
<dbReference type="AlphaFoldDB" id="A0A8J3SA45"/>
<keyword evidence="2" id="KW-0813">Transport</keyword>
<dbReference type="PANTHER" id="PTHR23513:SF6">
    <property type="entry name" value="MAJOR FACILITATOR SUPERFAMILY ASSOCIATED DOMAIN-CONTAINING PROTEIN"/>
    <property type="match status" value="1"/>
</dbReference>
<evidence type="ECO:0000256" key="4">
    <source>
        <dbReference type="ARBA" id="ARBA00022692"/>
    </source>
</evidence>
<organism evidence="9 10">
    <name type="scientific">Planobispora siamensis</name>
    <dbReference type="NCBI Taxonomy" id="936338"/>
    <lineage>
        <taxon>Bacteria</taxon>
        <taxon>Bacillati</taxon>
        <taxon>Actinomycetota</taxon>
        <taxon>Actinomycetes</taxon>
        <taxon>Streptosporangiales</taxon>
        <taxon>Streptosporangiaceae</taxon>
        <taxon>Planobispora</taxon>
    </lineage>
</organism>
<dbReference type="CDD" id="cd06173">
    <property type="entry name" value="MFS_MefA_like"/>
    <property type="match status" value="1"/>
</dbReference>
<dbReference type="PANTHER" id="PTHR23513">
    <property type="entry name" value="INTEGRAL MEMBRANE EFFLUX PROTEIN-RELATED"/>
    <property type="match status" value="1"/>
</dbReference>
<gene>
    <name evidence="9" type="ORF">Psi01_08630</name>
</gene>
<dbReference type="InterPro" id="IPR010290">
    <property type="entry name" value="TM_effector"/>
</dbReference>
<dbReference type="EMBL" id="BOOJ01000009">
    <property type="protein sequence ID" value="GIH90233.1"/>
    <property type="molecule type" value="Genomic_DNA"/>
</dbReference>
<dbReference type="Proteomes" id="UP000619788">
    <property type="component" value="Unassembled WGS sequence"/>
</dbReference>
<evidence type="ECO:0000256" key="7">
    <source>
        <dbReference type="SAM" id="Phobius"/>
    </source>
</evidence>
<dbReference type="RefSeq" id="WP_204062603.1">
    <property type="nucleotide sequence ID" value="NZ_BOOJ01000009.1"/>
</dbReference>
<feature type="transmembrane region" description="Helical" evidence="7">
    <location>
        <begin position="82"/>
        <end position="100"/>
    </location>
</feature>
<feature type="transmembrane region" description="Helical" evidence="7">
    <location>
        <begin position="353"/>
        <end position="374"/>
    </location>
</feature>
<reference evidence="9 10" key="1">
    <citation type="submission" date="2021-01" db="EMBL/GenBank/DDBJ databases">
        <title>Whole genome shotgun sequence of Planobispora siamensis NBRC 107568.</title>
        <authorList>
            <person name="Komaki H."/>
            <person name="Tamura T."/>
        </authorList>
    </citation>
    <scope>NUCLEOTIDE SEQUENCE [LARGE SCALE GENOMIC DNA]</scope>
    <source>
        <strain evidence="9 10">NBRC 107568</strain>
    </source>
</reference>
<feature type="transmembrane region" description="Helical" evidence="7">
    <location>
        <begin position="225"/>
        <end position="249"/>
    </location>
</feature>
<dbReference type="SUPFAM" id="SSF103473">
    <property type="entry name" value="MFS general substrate transporter"/>
    <property type="match status" value="1"/>
</dbReference>
<proteinExistence type="predicted"/>
<protein>
    <submittedName>
        <fullName evidence="9">MFS transporter</fullName>
    </submittedName>
</protein>
<keyword evidence="3" id="KW-1003">Cell membrane</keyword>